<dbReference type="HOGENOM" id="CLU_096001_3_2_6"/>
<dbReference type="Gene3D" id="3.40.50.10610">
    <property type="entry name" value="ABC-type transport auxiliary lipoprotein component"/>
    <property type="match status" value="1"/>
</dbReference>
<protein>
    <submittedName>
        <fullName evidence="2">Lipoprotein</fullName>
    </submittedName>
</protein>
<dbReference type="Proteomes" id="UP000029986">
    <property type="component" value="Chromosome"/>
</dbReference>
<dbReference type="SUPFAM" id="SSF159594">
    <property type="entry name" value="XCC0632-like"/>
    <property type="match status" value="1"/>
</dbReference>
<evidence type="ECO:0000259" key="1">
    <source>
        <dbReference type="Pfam" id="PF03886"/>
    </source>
</evidence>
<reference evidence="2 3" key="1">
    <citation type="journal article" date="2014" name="Gut Pathog.">
        <title>Gene clusters of Hafnia alvei strain FB1 important in survival and pathogenesis: a draft genome perspective.</title>
        <authorList>
            <person name="Tan J.Y."/>
            <person name="Yin W.F."/>
            <person name="Chan K.G."/>
        </authorList>
    </citation>
    <scope>NUCLEOTIDE SEQUENCE [LARGE SCALE GENOMIC DNA]</scope>
    <source>
        <strain evidence="2 3">FB1</strain>
    </source>
</reference>
<gene>
    <name evidence="2" type="ORF">AT03_08490</name>
</gene>
<dbReference type="PROSITE" id="PS51257">
    <property type="entry name" value="PROKAR_LIPOPROTEIN"/>
    <property type="match status" value="1"/>
</dbReference>
<sequence>MKIWMLGAAALLLSACSGQPQKSYYQLPVPVASTVVVQAPLNSDTHQLWLERVNVADFLSALGVVYQTNDVQFVTAGNNLWASPLEQQLQQTMVANLSVAMPGWIVSSQPLGNAQDTLNISVTGFHGRYDGKAVISGEWILTRNGQLTKRAFNLVLPVQQDGYDALVKTLAEGWQQEAQQIARQVQ</sequence>
<name>A0A097R129_HAFAL</name>
<dbReference type="Pfam" id="PF03886">
    <property type="entry name" value="ABC_trans_aux"/>
    <property type="match status" value="1"/>
</dbReference>
<dbReference type="InterPro" id="IPR049736">
    <property type="entry name" value="PqiC"/>
</dbReference>
<organism evidence="2 3">
    <name type="scientific">Hafnia alvei FB1</name>
    <dbReference type="NCBI Taxonomy" id="1453496"/>
    <lineage>
        <taxon>Bacteria</taxon>
        <taxon>Pseudomonadati</taxon>
        <taxon>Pseudomonadota</taxon>
        <taxon>Gammaproteobacteria</taxon>
        <taxon>Enterobacterales</taxon>
        <taxon>Hafniaceae</taxon>
        <taxon>Hafnia</taxon>
    </lineage>
</organism>
<dbReference type="KEGG" id="hav:AT03_08490"/>
<dbReference type="AlphaFoldDB" id="A0A097R129"/>
<dbReference type="eggNOG" id="COG3009">
    <property type="taxonomic scope" value="Bacteria"/>
</dbReference>
<dbReference type="PATRIC" id="fig|1453496.5.peg.1696"/>
<feature type="domain" description="ABC-type transport auxiliary lipoprotein component" evidence="1">
    <location>
        <begin position="25"/>
        <end position="182"/>
    </location>
</feature>
<proteinExistence type="predicted"/>
<keyword evidence="3" id="KW-1185">Reference proteome</keyword>
<evidence type="ECO:0000313" key="3">
    <source>
        <dbReference type="Proteomes" id="UP000029986"/>
    </source>
</evidence>
<dbReference type="InterPro" id="IPR005586">
    <property type="entry name" value="ABC_trans_aux"/>
</dbReference>
<keyword evidence="2" id="KW-0449">Lipoprotein</keyword>
<dbReference type="OrthoDB" id="5600407at2"/>
<evidence type="ECO:0000313" key="2">
    <source>
        <dbReference type="EMBL" id="AIU72426.1"/>
    </source>
</evidence>
<dbReference type="RefSeq" id="WP_025801004.1">
    <property type="nucleotide sequence ID" value="NZ_CP009706.1"/>
</dbReference>
<dbReference type="NCBIfam" id="NF033620">
    <property type="entry name" value="pqiC"/>
    <property type="match status" value="1"/>
</dbReference>
<accession>A0A097R129</accession>
<dbReference type="EMBL" id="CP009706">
    <property type="protein sequence ID" value="AIU72426.1"/>
    <property type="molecule type" value="Genomic_DNA"/>
</dbReference>